<accession>A0A9Q9HHY4</accession>
<dbReference type="AlphaFoldDB" id="A0A9Q9HHY4"/>
<dbReference type="EMBL" id="CP081070">
    <property type="protein sequence ID" value="UWQ52335.1"/>
    <property type="molecule type" value="Genomic_DNA"/>
</dbReference>
<dbReference type="Proteomes" id="UP001058713">
    <property type="component" value="Chromosome"/>
</dbReference>
<gene>
    <name evidence="1" type="ORF">K3721_09750</name>
</gene>
<name>A0A9Q9HHY4_LEICA</name>
<organism evidence="1 2">
    <name type="scientific">Leisingera caerulea</name>
    <name type="common">Phaeobacter caeruleus</name>
    <dbReference type="NCBI Taxonomy" id="506591"/>
    <lineage>
        <taxon>Bacteria</taxon>
        <taxon>Pseudomonadati</taxon>
        <taxon>Pseudomonadota</taxon>
        <taxon>Alphaproteobacteria</taxon>
        <taxon>Rhodobacterales</taxon>
        <taxon>Roseobacteraceae</taxon>
        <taxon>Leisingera</taxon>
    </lineage>
</organism>
<evidence type="ECO:0000313" key="2">
    <source>
        <dbReference type="Proteomes" id="UP001058713"/>
    </source>
</evidence>
<reference evidence="1" key="1">
    <citation type="submission" date="2021-08" db="EMBL/GenBank/DDBJ databases">
        <authorList>
            <person name="Nwanade C."/>
            <person name="Wang M."/>
            <person name="Masoudi A."/>
            <person name="Yu Z."/>
            <person name="Liu J."/>
        </authorList>
    </citation>
    <scope>NUCLEOTIDE SEQUENCE</scope>
    <source>
        <strain evidence="1">S122</strain>
    </source>
</reference>
<proteinExistence type="predicted"/>
<evidence type="ECO:0000313" key="1">
    <source>
        <dbReference type="EMBL" id="UWQ52335.1"/>
    </source>
</evidence>
<protein>
    <submittedName>
        <fullName evidence="1">Uncharacterized protein</fullName>
    </submittedName>
</protein>
<dbReference type="RefSeq" id="WP_259970221.1">
    <property type="nucleotide sequence ID" value="NZ_CP081070.1"/>
</dbReference>
<sequence length="124" mass="14077">MFDLHHDPLKDLREFFHLRSEALQNASALLGGQPGVRCVHALMDDLAIQPKLTRRMERNLTRLHELLTLENVHDPERIEAACFAEIDPNSPIVEDICLLSDEFIDHLRALFIAQEVSSTEPSPA</sequence>
<dbReference type="KEGG" id="lcae:K3721_09750"/>